<name>A0A2T7PYN8_POMCA</name>
<dbReference type="InterPro" id="IPR004045">
    <property type="entry name" value="Glutathione_S-Trfase_N"/>
</dbReference>
<evidence type="ECO:0000313" key="3">
    <source>
        <dbReference type="Proteomes" id="UP000245119"/>
    </source>
</evidence>
<dbReference type="Gene3D" id="1.20.1050.10">
    <property type="match status" value="1"/>
</dbReference>
<reference evidence="2 3" key="1">
    <citation type="submission" date="2018-04" db="EMBL/GenBank/DDBJ databases">
        <title>The genome of golden apple snail Pomacea canaliculata provides insight into stress tolerance and invasive adaptation.</title>
        <authorList>
            <person name="Liu C."/>
            <person name="Liu B."/>
            <person name="Ren Y."/>
            <person name="Zhang Y."/>
            <person name="Wang H."/>
            <person name="Li S."/>
            <person name="Jiang F."/>
            <person name="Yin L."/>
            <person name="Zhang G."/>
            <person name="Qian W."/>
            <person name="Fan W."/>
        </authorList>
    </citation>
    <scope>NUCLEOTIDE SEQUENCE [LARGE SCALE GENOMIC DNA]</scope>
    <source>
        <strain evidence="2">SZHN2017</strain>
        <tissue evidence="2">Muscle</tissue>
    </source>
</reference>
<gene>
    <name evidence="2" type="ORF">C0Q70_01150</name>
</gene>
<comment type="caution">
    <text evidence="2">The sequence shown here is derived from an EMBL/GenBank/DDBJ whole genome shotgun (WGS) entry which is preliminary data.</text>
</comment>
<sequence>MVTGGRKDELELGDNTHRVCFAELGIEDQLELVTLPMEIQPPPPEREEYRQRVHPHSTVPALEVEGQPPIIESAAICLFLADLCGSLAPELGKRADWIIYSCCAMDEILVTLFHHWELLPPEKKDQQVLDKTSLRPRHAWTI</sequence>
<dbReference type="SUPFAM" id="SSF52833">
    <property type="entry name" value="Thioredoxin-like"/>
    <property type="match status" value="1"/>
</dbReference>
<organism evidence="2 3">
    <name type="scientific">Pomacea canaliculata</name>
    <name type="common">Golden apple snail</name>
    <dbReference type="NCBI Taxonomy" id="400727"/>
    <lineage>
        <taxon>Eukaryota</taxon>
        <taxon>Metazoa</taxon>
        <taxon>Spiralia</taxon>
        <taxon>Lophotrochozoa</taxon>
        <taxon>Mollusca</taxon>
        <taxon>Gastropoda</taxon>
        <taxon>Caenogastropoda</taxon>
        <taxon>Architaenioglossa</taxon>
        <taxon>Ampullarioidea</taxon>
        <taxon>Ampullariidae</taxon>
        <taxon>Pomacea</taxon>
    </lineage>
</organism>
<keyword evidence="3" id="KW-1185">Reference proteome</keyword>
<dbReference type="Gene3D" id="3.40.30.10">
    <property type="entry name" value="Glutaredoxin"/>
    <property type="match status" value="1"/>
</dbReference>
<dbReference type="InterPro" id="IPR036249">
    <property type="entry name" value="Thioredoxin-like_sf"/>
</dbReference>
<dbReference type="Proteomes" id="UP000245119">
    <property type="component" value="Linkage Group LG1"/>
</dbReference>
<dbReference type="PROSITE" id="PS50404">
    <property type="entry name" value="GST_NTER"/>
    <property type="match status" value="1"/>
</dbReference>
<feature type="domain" description="GST N-terminal" evidence="1">
    <location>
        <begin position="18"/>
        <end position="88"/>
    </location>
</feature>
<proteinExistence type="predicted"/>
<evidence type="ECO:0000259" key="1">
    <source>
        <dbReference type="PROSITE" id="PS50404"/>
    </source>
</evidence>
<dbReference type="EMBL" id="PZQS01000001">
    <property type="protein sequence ID" value="PVD38534.1"/>
    <property type="molecule type" value="Genomic_DNA"/>
</dbReference>
<dbReference type="Pfam" id="PF13409">
    <property type="entry name" value="GST_N_2"/>
    <property type="match status" value="1"/>
</dbReference>
<dbReference type="AlphaFoldDB" id="A0A2T7PYN8"/>
<accession>A0A2T7PYN8</accession>
<dbReference type="OrthoDB" id="2309723at2759"/>
<evidence type="ECO:0000313" key="2">
    <source>
        <dbReference type="EMBL" id="PVD38534.1"/>
    </source>
</evidence>
<protein>
    <recommendedName>
        <fullName evidence="1">GST N-terminal domain-containing protein</fullName>
    </recommendedName>
</protein>